<evidence type="ECO:0000259" key="6">
    <source>
        <dbReference type="PROSITE" id="PS50937"/>
    </source>
</evidence>
<gene>
    <name evidence="7" type="ORF">OG814_34740</name>
</gene>
<dbReference type="InterPro" id="IPR015358">
    <property type="entry name" value="Tscrpt_reg_MerR_DNA-bd"/>
</dbReference>
<dbReference type="EMBL" id="CP108188">
    <property type="protein sequence ID" value="WTR74079.1"/>
    <property type="molecule type" value="Genomic_DNA"/>
</dbReference>
<dbReference type="InterPro" id="IPR000551">
    <property type="entry name" value="MerR-type_HTH_dom"/>
</dbReference>
<dbReference type="InterPro" id="IPR009061">
    <property type="entry name" value="DNA-bd_dom_put_sf"/>
</dbReference>
<keyword evidence="2" id="KW-0805">Transcription regulation</keyword>
<dbReference type="InterPro" id="IPR047057">
    <property type="entry name" value="MerR_fam"/>
</dbReference>
<keyword evidence="3 7" id="KW-0238">DNA-binding</keyword>
<evidence type="ECO:0000256" key="4">
    <source>
        <dbReference type="ARBA" id="ARBA00023163"/>
    </source>
</evidence>
<name>A0ABZ1LJY4_9ACTN</name>
<accession>A0ABZ1LJY4</accession>
<feature type="compositionally biased region" description="Basic and acidic residues" evidence="5">
    <location>
        <begin position="100"/>
        <end position="112"/>
    </location>
</feature>
<evidence type="ECO:0000256" key="3">
    <source>
        <dbReference type="ARBA" id="ARBA00023125"/>
    </source>
</evidence>
<evidence type="ECO:0000256" key="1">
    <source>
        <dbReference type="ARBA" id="ARBA00022491"/>
    </source>
</evidence>
<dbReference type="PROSITE" id="PS50937">
    <property type="entry name" value="HTH_MERR_2"/>
    <property type="match status" value="1"/>
</dbReference>
<dbReference type="Gene3D" id="1.10.1660.10">
    <property type="match status" value="1"/>
</dbReference>
<evidence type="ECO:0000313" key="8">
    <source>
        <dbReference type="Proteomes" id="UP001622594"/>
    </source>
</evidence>
<evidence type="ECO:0000256" key="2">
    <source>
        <dbReference type="ARBA" id="ARBA00023015"/>
    </source>
</evidence>
<reference evidence="7 8" key="1">
    <citation type="submission" date="2022-10" db="EMBL/GenBank/DDBJ databases">
        <title>The complete genomes of actinobacterial strains from the NBC collection.</title>
        <authorList>
            <person name="Joergensen T.S."/>
            <person name="Alvarez Arevalo M."/>
            <person name="Sterndorff E.B."/>
            <person name="Faurdal D."/>
            <person name="Vuksanovic O."/>
            <person name="Mourched A.-S."/>
            <person name="Charusanti P."/>
            <person name="Shaw S."/>
            <person name="Blin K."/>
            <person name="Weber T."/>
        </authorList>
    </citation>
    <scope>NUCLEOTIDE SEQUENCE [LARGE SCALE GENOMIC DNA]</scope>
    <source>
        <strain evidence="7 8">NBC_00123</strain>
    </source>
</reference>
<evidence type="ECO:0000256" key="5">
    <source>
        <dbReference type="SAM" id="MobiDB-lite"/>
    </source>
</evidence>
<keyword evidence="8" id="KW-1185">Reference proteome</keyword>
<keyword evidence="1" id="KW-0678">Repressor</keyword>
<dbReference type="SUPFAM" id="SSF46955">
    <property type="entry name" value="Putative DNA-binding domain"/>
    <property type="match status" value="1"/>
</dbReference>
<feature type="region of interest" description="Disordered" evidence="5">
    <location>
        <begin position="84"/>
        <end position="112"/>
    </location>
</feature>
<dbReference type="Proteomes" id="UP001622594">
    <property type="component" value="Chromosome"/>
</dbReference>
<dbReference type="Pfam" id="PF09278">
    <property type="entry name" value="MerR-DNA-bind"/>
    <property type="match status" value="1"/>
</dbReference>
<organism evidence="7 8">
    <name type="scientific">Streptomyces zaomyceticus</name>
    <dbReference type="NCBI Taxonomy" id="68286"/>
    <lineage>
        <taxon>Bacteria</taxon>
        <taxon>Bacillati</taxon>
        <taxon>Actinomycetota</taxon>
        <taxon>Actinomycetes</taxon>
        <taxon>Kitasatosporales</taxon>
        <taxon>Streptomycetaceae</taxon>
        <taxon>Streptomyces</taxon>
    </lineage>
</organism>
<dbReference type="PANTHER" id="PTHR30204:SF69">
    <property type="entry name" value="MERR-FAMILY TRANSCRIPTIONAL REGULATOR"/>
    <property type="match status" value="1"/>
</dbReference>
<sequence>MSCCGLPPPAERTSGDHRRYPADAVERLVLIRVGQRLGLRLDEIRELADACEEIPDCPVSHATGLLRRRIADVERRLTRSAPVPAAGSVAMDGYSSYPRSLREIHSTDQGRS</sequence>
<dbReference type="RefSeq" id="WP_327160618.1">
    <property type="nucleotide sequence ID" value="NZ_CP108062.1"/>
</dbReference>
<dbReference type="GO" id="GO:0003677">
    <property type="term" value="F:DNA binding"/>
    <property type="evidence" value="ECO:0007669"/>
    <property type="project" value="UniProtKB-KW"/>
</dbReference>
<evidence type="ECO:0000313" key="7">
    <source>
        <dbReference type="EMBL" id="WTR74079.1"/>
    </source>
</evidence>
<keyword evidence="4" id="KW-0804">Transcription</keyword>
<proteinExistence type="predicted"/>
<feature type="domain" description="HTH merR-type" evidence="6">
    <location>
        <begin position="8"/>
        <end position="50"/>
    </location>
</feature>
<dbReference type="PANTHER" id="PTHR30204">
    <property type="entry name" value="REDOX-CYCLING DRUG-SENSING TRANSCRIPTIONAL ACTIVATOR SOXR"/>
    <property type="match status" value="1"/>
</dbReference>
<protein>
    <submittedName>
        <fullName evidence="7">MerR family DNA-binding protein</fullName>
    </submittedName>
</protein>